<dbReference type="AlphaFoldDB" id="A0ABD7Z440"/>
<dbReference type="RefSeq" id="WP_038648669.1">
    <property type="nucleotide sequence ID" value="NZ_CP132375.1"/>
</dbReference>
<protein>
    <submittedName>
        <fullName evidence="1">Uncharacterized protein</fullName>
    </submittedName>
</protein>
<evidence type="ECO:0000313" key="2">
    <source>
        <dbReference type="Proteomes" id="UP001229773"/>
    </source>
</evidence>
<dbReference type="Proteomes" id="UP001229773">
    <property type="component" value="Chromosome"/>
</dbReference>
<dbReference type="GeneID" id="32537292"/>
<gene>
    <name evidence="1" type="ORF">RAM05_03860</name>
</gene>
<evidence type="ECO:0000313" key="1">
    <source>
        <dbReference type="EMBL" id="WLS99139.1"/>
    </source>
</evidence>
<name>A0ABD7Z440_9NEIS</name>
<sequence>MIIEDLNINWKADGLSTYDWPAMDKNGKIAIMVNESWGDLPKALLSNDNAKSLLNPFFEHIYEGLDEYSQYSYNKHGQTILDLYTNNYTDLKKRKDVEKSVAKLSKQKVLLDEGLSAKKGVFVYYGFLDYEENYFLVDYIGKIKTGDYYRSYLPTIYASIEDLPKELWPVIVVSDTVDFTKDRIFDNDKISEYFPRMFS</sequence>
<proteinExistence type="predicted"/>
<reference evidence="1 2" key="1">
    <citation type="submission" date="2023-08" db="EMBL/GenBank/DDBJ databases">
        <title>Complete genome sequences of 12 bacterial strains from the honey bee gut, resolved with long-read nanopore sequencing.</title>
        <authorList>
            <person name="Kwong W.K."/>
            <person name="Acheampong S."/>
            <person name="Polat M.F."/>
        </authorList>
    </citation>
    <scope>NUCLEOTIDE SEQUENCE [LARGE SCALE GENOMIC DNA]</scope>
    <source>
        <strain evidence="2">wkB9</strain>
    </source>
</reference>
<dbReference type="EMBL" id="CP132375">
    <property type="protein sequence ID" value="WLS99139.1"/>
    <property type="molecule type" value="Genomic_DNA"/>
</dbReference>
<accession>A0ABD7Z440</accession>
<organism evidence="1 2">
    <name type="scientific">Snodgrassella alvi</name>
    <dbReference type="NCBI Taxonomy" id="1196083"/>
    <lineage>
        <taxon>Bacteria</taxon>
        <taxon>Pseudomonadati</taxon>
        <taxon>Pseudomonadota</taxon>
        <taxon>Betaproteobacteria</taxon>
        <taxon>Neisseriales</taxon>
        <taxon>Neisseriaceae</taxon>
        <taxon>Snodgrassella</taxon>
    </lineage>
</organism>